<reference evidence="1 2" key="1">
    <citation type="submission" date="2020-08" db="EMBL/GenBank/DDBJ databases">
        <title>Genome sequence of Hymenobacter qilianensis JCM 19763T.</title>
        <authorList>
            <person name="Hyun D.-W."/>
            <person name="Bae J.-W."/>
        </authorList>
    </citation>
    <scope>NUCLEOTIDE SEQUENCE [LARGE SCALE GENOMIC DNA]</scope>
    <source>
        <strain evidence="1 2">JCM 19763</strain>
    </source>
</reference>
<name>A0A7H0GZX2_9BACT</name>
<keyword evidence="2" id="KW-1185">Reference proteome</keyword>
<evidence type="ECO:0000313" key="1">
    <source>
        <dbReference type="EMBL" id="QNP53838.1"/>
    </source>
</evidence>
<dbReference type="KEGG" id="hqi:H9L05_10075"/>
<protein>
    <submittedName>
        <fullName evidence="1">Thioredoxin family protein</fullName>
    </submittedName>
</protein>
<evidence type="ECO:0000313" key="2">
    <source>
        <dbReference type="Proteomes" id="UP000516093"/>
    </source>
</evidence>
<organism evidence="1 2">
    <name type="scientific">Hymenobacter qilianensis</name>
    <dbReference type="NCBI Taxonomy" id="1385715"/>
    <lineage>
        <taxon>Bacteria</taxon>
        <taxon>Pseudomonadati</taxon>
        <taxon>Bacteroidota</taxon>
        <taxon>Cytophagia</taxon>
        <taxon>Cytophagales</taxon>
        <taxon>Hymenobacteraceae</taxon>
        <taxon>Hymenobacter</taxon>
    </lineage>
</organism>
<dbReference type="RefSeq" id="WP_187734039.1">
    <property type="nucleotide sequence ID" value="NZ_BMFN01000001.1"/>
</dbReference>
<dbReference type="Pfam" id="PF14595">
    <property type="entry name" value="Thioredoxin_9"/>
    <property type="match status" value="1"/>
</dbReference>
<gene>
    <name evidence="1" type="ORF">H9L05_10075</name>
</gene>
<dbReference type="AlphaFoldDB" id="A0A7H0GZX2"/>
<sequence length="148" mass="16413">MLISSAPLTAARRSSALRASARQLASEHRTSGPEQLPVFAYSVEESEGRTDQSVLFRSEYPILRAAYQSDGKNSIPGHICPDATFTELGTWGSCPASAETLFYRLQARFGLPVTQLVKQTDTWSDNDQEQPLQHELPGWVAAWKAQKF</sequence>
<proteinExistence type="predicted"/>
<dbReference type="EMBL" id="CP060784">
    <property type="protein sequence ID" value="QNP53838.1"/>
    <property type="molecule type" value="Genomic_DNA"/>
</dbReference>
<dbReference type="Proteomes" id="UP000516093">
    <property type="component" value="Chromosome"/>
</dbReference>
<accession>A0A7H0GZX2</accession>